<reference evidence="1" key="1">
    <citation type="submission" date="2021-06" db="EMBL/GenBank/DDBJ databases">
        <authorList>
            <person name="Kallberg Y."/>
            <person name="Tangrot J."/>
            <person name="Rosling A."/>
        </authorList>
    </citation>
    <scope>NUCLEOTIDE SEQUENCE</scope>
    <source>
        <strain evidence="1">IN212</strain>
    </source>
</reference>
<name>A0A9N9APJ2_9GLOM</name>
<sequence length="71" mass="8276">MNKTILISISMKKNIRIVKPLGDQIKRIHTDGFIVAEKIKLKTGIKILYSKKLYISYMKTVISKNSKFDYK</sequence>
<comment type="caution">
    <text evidence="1">The sequence shown here is derived from an EMBL/GenBank/DDBJ whole genome shotgun (WGS) entry which is preliminary data.</text>
</comment>
<evidence type="ECO:0000313" key="2">
    <source>
        <dbReference type="Proteomes" id="UP000789396"/>
    </source>
</evidence>
<dbReference type="Proteomes" id="UP000789396">
    <property type="component" value="Unassembled WGS sequence"/>
</dbReference>
<proteinExistence type="predicted"/>
<gene>
    <name evidence="1" type="ORF">RFULGI_LOCUS3989</name>
</gene>
<dbReference type="AlphaFoldDB" id="A0A9N9APJ2"/>
<protein>
    <submittedName>
        <fullName evidence="1">14707_t:CDS:1</fullName>
    </submittedName>
</protein>
<accession>A0A9N9APJ2</accession>
<keyword evidence="2" id="KW-1185">Reference proteome</keyword>
<evidence type="ECO:0000313" key="1">
    <source>
        <dbReference type="EMBL" id="CAG8535579.1"/>
    </source>
</evidence>
<dbReference type="OrthoDB" id="2380459at2759"/>
<organism evidence="1 2">
    <name type="scientific">Racocetra fulgida</name>
    <dbReference type="NCBI Taxonomy" id="60492"/>
    <lineage>
        <taxon>Eukaryota</taxon>
        <taxon>Fungi</taxon>
        <taxon>Fungi incertae sedis</taxon>
        <taxon>Mucoromycota</taxon>
        <taxon>Glomeromycotina</taxon>
        <taxon>Glomeromycetes</taxon>
        <taxon>Diversisporales</taxon>
        <taxon>Gigasporaceae</taxon>
        <taxon>Racocetra</taxon>
    </lineage>
</organism>
<dbReference type="EMBL" id="CAJVPZ010003770">
    <property type="protein sequence ID" value="CAG8535579.1"/>
    <property type="molecule type" value="Genomic_DNA"/>
</dbReference>